<dbReference type="SUPFAM" id="SSF52540">
    <property type="entry name" value="P-loop containing nucleoside triphosphate hydrolases"/>
    <property type="match status" value="2"/>
</dbReference>
<evidence type="ECO:0000256" key="7">
    <source>
        <dbReference type="ARBA" id="ARBA00022741"/>
    </source>
</evidence>
<dbReference type="InterPro" id="IPR002048">
    <property type="entry name" value="EF_hand_dom"/>
</dbReference>
<dbReference type="InterPro" id="IPR001806">
    <property type="entry name" value="Small_GTPase"/>
</dbReference>
<comment type="similarity">
    <text evidence="3 15">Belongs to the mitochondrial Rho GTPase family.</text>
</comment>
<dbReference type="Gene3D" id="3.40.50.300">
    <property type="entry name" value="P-loop containing nucleotide triphosphate hydrolases"/>
    <property type="match status" value="2"/>
</dbReference>
<evidence type="ECO:0000256" key="8">
    <source>
        <dbReference type="ARBA" id="ARBA00022787"/>
    </source>
</evidence>
<keyword evidence="12 15" id="KW-0496">Mitochondrion</keyword>
<evidence type="ECO:0000256" key="14">
    <source>
        <dbReference type="ARBA" id="ARBA00023136"/>
    </source>
</evidence>
<evidence type="ECO:0000313" key="19">
    <source>
        <dbReference type="Proteomes" id="UP001150538"/>
    </source>
</evidence>
<dbReference type="InterPro" id="IPR018247">
    <property type="entry name" value="EF_Hand_1_Ca_BS"/>
</dbReference>
<dbReference type="GO" id="GO:0005509">
    <property type="term" value="F:calcium ion binding"/>
    <property type="evidence" value="ECO:0007669"/>
    <property type="project" value="InterPro"/>
</dbReference>
<keyword evidence="8 15" id="KW-1000">Mitochondrion outer membrane</keyword>
<dbReference type="OrthoDB" id="10020961at2759"/>
<dbReference type="EC" id="3.6.5.-" evidence="15"/>
<keyword evidence="19" id="KW-1185">Reference proteome</keyword>
<dbReference type="PANTHER" id="PTHR46819">
    <property type="entry name" value="EF-HAND CALCIUM-BINDING DOMAIN-CONTAINING PROTEIN 7"/>
    <property type="match status" value="1"/>
</dbReference>
<evidence type="ECO:0000313" key="18">
    <source>
        <dbReference type="EMBL" id="KAJ1919680.1"/>
    </source>
</evidence>
<comment type="subcellular location">
    <subcellularLocation>
        <location evidence="2 15">Mitochondrion outer membrane</location>
        <topology evidence="2 15">Single-pass type IV membrane protein</topology>
    </subcellularLocation>
</comment>
<dbReference type="SMART" id="SM00054">
    <property type="entry name" value="EFh"/>
    <property type="match status" value="2"/>
</dbReference>
<evidence type="ECO:0000256" key="1">
    <source>
        <dbReference type="ARBA" id="ARBA00003481"/>
    </source>
</evidence>
<dbReference type="PROSITE" id="PS51421">
    <property type="entry name" value="RAS"/>
    <property type="match status" value="1"/>
</dbReference>
<dbReference type="Pfam" id="PF08356">
    <property type="entry name" value="EF_assoc_2"/>
    <property type="match status" value="1"/>
</dbReference>
<keyword evidence="11" id="KW-1133">Transmembrane helix</keyword>
<evidence type="ECO:0000256" key="11">
    <source>
        <dbReference type="ARBA" id="ARBA00022989"/>
    </source>
</evidence>
<dbReference type="InterPro" id="IPR052266">
    <property type="entry name" value="Miro-EF-hand_domain"/>
</dbReference>
<evidence type="ECO:0000256" key="15">
    <source>
        <dbReference type="PIRNR" id="PIRNR037488"/>
    </source>
</evidence>
<name>A0A9W8DUV9_9FUNG</name>
<evidence type="ECO:0000256" key="3">
    <source>
        <dbReference type="ARBA" id="ARBA00007981"/>
    </source>
</evidence>
<evidence type="ECO:0000256" key="13">
    <source>
        <dbReference type="ARBA" id="ARBA00023134"/>
    </source>
</evidence>
<proteinExistence type="inferred from homology"/>
<dbReference type="CDD" id="cd01892">
    <property type="entry name" value="Miro2"/>
    <property type="match status" value="1"/>
</dbReference>
<dbReference type="PANTHER" id="PTHR46819:SF1">
    <property type="entry name" value="EF-HAND CALCIUM-BINDING DOMAIN-CONTAINING PROTEIN 7"/>
    <property type="match status" value="1"/>
</dbReference>
<comment type="caution">
    <text evidence="18">The sequence shown here is derived from an EMBL/GenBank/DDBJ whole genome shotgun (WGS) entry which is preliminary data.</text>
</comment>
<dbReference type="Pfam" id="PF00071">
    <property type="entry name" value="Ras"/>
    <property type="match status" value="2"/>
</dbReference>
<organism evidence="18 19">
    <name type="scientific">Mycoemilia scoparia</name>
    <dbReference type="NCBI Taxonomy" id="417184"/>
    <lineage>
        <taxon>Eukaryota</taxon>
        <taxon>Fungi</taxon>
        <taxon>Fungi incertae sedis</taxon>
        <taxon>Zoopagomycota</taxon>
        <taxon>Kickxellomycotina</taxon>
        <taxon>Kickxellomycetes</taxon>
        <taxon>Kickxellales</taxon>
        <taxon>Kickxellaceae</taxon>
        <taxon>Mycoemilia</taxon>
    </lineage>
</organism>
<keyword evidence="9 15" id="KW-0378">Hydrolase</keyword>
<keyword evidence="13 15" id="KW-0342">GTP-binding</keyword>
<dbReference type="Pfam" id="PF08355">
    <property type="entry name" value="EF_assoc_1"/>
    <property type="match status" value="1"/>
</dbReference>
<evidence type="ECO:0000256" key="5">
    <source>
        <dbReference type="ARBA" id="ARBA00022723"/>
    </source>
</evidence>
<dbReference type="InterPro" id="IPR027417">
    <property type="entry name" value="P-loop_NTPase"/>
</dbReference>
<reference evidence="18" key="1">
    <citation type="submission" date="2022-07" db="EMBL/GenBank/DDBJ databases">
        <title>Phylogenomic reconstructions and comparative analyses of Kickxellomycotina fungi.</title>
        <authorList>
            <person name="Reynolds N.K."/>
            <person name="Stajich J.E."/>
            <person name="Barry K."/>
            <person name="Grigoriev I.V."/>
            <person name="Crous P."/>
            <person name="Smith M.E."/>
        </authorList>
    </citation>
    <scope>NUCLEOTIDE SEQUENCE</scope>
    <source>
        <strain evidence="18">NBRC 100468</strain>
    </source>
</reference>
<accession>A0A9W8DUV9</accession>
<dbReference type="GO" id="GO:0005741">
    <property type="term" value="C:mitochondrial outer membrane"/>
    <property type="evidence" value="ECO:0007669"/>
    <property type="project" value="UniProtKB-SubCell"/>
</dbReference>
<evidence type="ECO:0000256" key="4">
    <source>
        <dbReference type="ARBA" id="ARBA00022692"/>
    </source>
</evidence>
<sequence>MPEVTIPPEITPENVTTHIVDTSSKPEYKDQLTTELRKANVICIVYAIDDRSSFYSIHERWLPMLRSNGISVPVILIGNKVDTRDTSNMANCVLEEEVKPIMSEYKEIETCIECSAKELLNVSEVFYFAQKAVLHPLRPLYDSQTHQLRPLCASALKRIFRLCDHDGDGVLNNKELNDFQHACFNAPLQQQELESVKAIVSKNKPEGVTSHGLTVEGFLYLHWTFIQRGRFETTWMVLRKFGYGDDLSLREDFLHPSLEVPHDHCVELSSDGYSFLTELFQRYDIDNDAALNTYELEELFQVTPGIPWKNNSFLQSAVTNASGYITLQGWLAQWSMTTILDHKLTLSYLAYLGYPGDTREGIKVVLRKANPGRKRKKGRAQRNVFRCYVFGAPKSGKTSFIRAFVRKDFVPTYTPTDRTWTAVNSAEAKGSERYLVLEEFGPYDTSVLQNRQKMAECDLLCLLYDSSDPNSFSYITQLRKNYSLDHIPQIFVATKSDVDYAEQRSDLPPDVYCRELKVQAPIYISVKEGQLADIFSRITGIIRNPANATPALLLSKPRTATITRYLLYTAIAGASLTALYATYRGIRYLWGEGGRLPSTGVSSRHGEL</sequence>
<feature type="domain" description="Miro" evidence="17">
    <location>
        <begin position="1"/>
        <end position="135"/>
    </location>
</feature>
<dbReference type="FunFam" id="1.10.238.10:FF:000011">
    <property type="entry name" value="Mitochondrial Rho GTPase"/>
    <property type="match status" value="1"/>
</dbReference>
<dbReference type="SMART" id="SM00173">
    <property type="entry name" value="RAS"/>
    <property type="match status" value="1"/>
</dbReference>
<keyword evidence="6" id="KW-0677">Repeat</keyword>
<dbReference type="FunFam" id="3.40.50.300:FF:000553">
    <property type="entry name" value="Mitochondrial Rho GTPase"/>
    <property type="match status" value="1"/>
</dbReference>
<feature type="domain" description="Miro" evidence="17">
    <location>
        <begin position="382"/>
        <end position="544"/>
    </location>
</feature>
<dbReference type="AlphaFoldDB" id="A0A9W8DUV9"/>
<dbReference type="SUPFAM" id="SSF47473">
    <property type="entry name" value="EF-hand"/>
    <property type="match status" value="1"/>
</dbReference>
<dbReference type="EMBL" id="JANBPU010000023">
    <property type="protein sequence ID" value="KAJ1919680.1"/>
    <property type="molecule type" value="Genomic_DNA"/>
</dbReference>
<evidence type="ECO:0000256" key="2">
    <source>
        <dbReference type="ARBA" id="ARBA00004200"/>
    </source>
</evidence>
<dbReference type="PROSITE" id="PS50222">
    <property type="entry name" value="EF_HAND_2"/>
    <property type="match status" value="1"/>
</dbReference>
<evidence type="ECO:0000256" key="10">
    <source>
        <dbReference type="ARBA" id="ARBA00022837"/>
    </source>
</evidence>
<evidence type="ECO:0000259" key="17">
    <source>
        <dbReference type="PROSITE" id="PS51423"/>
    </source>
</evidence>
<dbReference type="Proteomes" id="UP001150538">
    <property type="component" value="Unassembled WGS sequence"/>
</dbReference>
<dbReference type="InterPro" id="IPR021181">
    <property type="entry name" value="Miro"/>
</dbReference>
<dbReference type="PROSITE" id="PS51423">
    <property type="entry name" value="MIRO"/>
    <property type="match status" value="2"/>
</dbReference>
<evidence type="ECO:0000259" key="16">
    <source>
        <dbReference type="PROSITE" id="PS50222"/>
    </source>
</evidence>
<dbReference type="PRINTS" id="PR00449">
    <property type="entry name" value="RASTRNSFRMNG"/>
</dbReference>
<dbReference type="SMART" id="SM00175">
    <property type="entry name" value="RAB"/>
    <property type="match status" value="1"/>
</dbReference>
<dbReference type="GO" id="GO:0003924">
    <property type="term" value="F:GTPase activity"/>
    <property type="evidence" value="ECO:0007669"/>
    <property type="project" value="InterPro"/>
</dbReference>
<dbReference type="PIRSF" id="PIRSF037488">
    <property type="entry name" value="Mt_Rho_GTPase"/>
    <property type="match status" value="1"/>
</dbReference>
<dbReference type="InterPro" id="IPR013566">
    <property type="entry name" value="EF_hand_assoc_1"/>
</dbReference>
<evidence type="ECO:0000256" key="6">
    <source>
        <dbReference type="ARBA" id="ARBA00022737"/>
    </source>
</evidence>
<dbReference type="InterPro" id="IPR011992">
    <property type="entry name" value="EF-hand-dom_pair"/>
</dbReference>
<feature type="domain" description="EF-hand" evidence="16">
    <location>
        <begin position="151"/>
        <end position="186"/>
    </location>
</feature>
<keyword evidence="14 15" id="KW-0472">Membrane</keyword>
<dbReference type="GO" id="GO:0005525">
    <property type="term" value="F:GTP binding"/>
    <property type="evidence" value="ECO:0007669"/>
    <property type="project" value="UniProtKB-KW"/>
</dbReference>
<keyword evidence="7 15" id="KW-0547">Nucleotide-binding</keyword>
<dbReference type="PROSITE" id="PS00018">
    <property type="entry name" value="EF_HAND_1"/>
    <property type="match status" value="1"/>
</dbReference>
<dbReference type="InterPro" id="IPR020860">
    <property type="entry name" value="MIRO_dom"/>
</dbReference>
<protein>
    <recommendedName>
        <fullName evidence="15">Mitochondrial Rho GTPase</fullName>
        <ecNumber evidence="15">3.6.5.-</ecNumber>
    </recommendedName>
</protein>
<comment type="function">
    <text evidence="1 15">Mitochondrial GTPase involved in mitochondrial trafficking. Probably involved in control of anterograde transport of mitochondria and their subcellular distribution.</text>
</comment>
<evidence type="ECO:0000256" key="12">
    <source>
        <dbReference type="ARBA" id="ARBA00023128"/>
    </source>
</evidence>
<dbReference type="InterPro" id="IPR013567">
    <property type="entry name" value="EF_hand_assoc_2"/>
</dbReference>
<keyword evidence="4" id="KW-0812">Transmembrane</keyword>
<dbReference type="GO" id="GO:0007005">
    <property type="term" value="P:mitochondrion organization"/>
    <property type="evidence" value="ECO:0007669"/>
    <property type="project" value="InterPro"/>
</dbReference>
<dbReference type="PROSITE" id="PS51419">
    <property type="entry name" value="RAB"/>
    <property type="match status" value="1"/>
</dbReference>
<dbReference type="SMART" id="SM00174">
    <property type="entry name" value="RHO"/>
    <property type="match status" value="1"/>
</dbReference>
<keyword evidence="10 15" id="KW-0106">Calcium</keyword>
<dbReference type="Gene3D" id="1.10.238.10">
    <property type="entry name" value="EF-hand"/>
    <property type="match status" value="2"/>
</dbReference>
<gene>
    <name evidence="18" type="primary">GEM1</name>
    <name evidence="18" type="ORF">H4219_001821</name>
</gene>
<evidence type="ECO:0000256" key="9">
    <source>
        <dbReference type="ARBA" id="ARBA00022801"/>
    </source>
</evidence>
<keyword evidence="5" id="KW-0479">Metal-binding</keyword>